<proteinExistence type="predicted"/>
<feature type="region of interest" description="Disordered" evidence="1">
    <location>
        <begin position="30"/>
        <end position="51"/>
    </location>
</feature>
<name>A0ABP3ZGP2_9ACTN</name>
<evidence type="ECO:0000313" key="3">
    <source>
        <dbReference type="Proteomes" id="UP001501005"/>
    </source>
</evidence>
<protein>
    <submittedName>
        <fullName evidence="2">Uncharacterized protein</fullName>
    </submittedName>
</protein>
<gene>
    <name evidence="2" type="ORF">GCM10009549_41040</name>
</gene>
<sequence length="157" mass="16749">MYDHHDAILHAVREGVLIVGEDGRLLPANSEARRLPDLPPDAEGRRTDALPPAARATASPCWWYAPMCSAPSRSPTGTCPATAAVPRVRAEAVARREAWGPAEAGFATELILGEPVTNAVRHSSAPPSTSACCEPQTDLRGLRRQQHLAPSASRGHH</sequence>
<organism evidence="2 3">
    <name type="scientific">Streptomyces thermoalcalitolerans</name>
    <dbReference type="NCBI Taxonomy" id="65605"/>
    <lineage>
        <taxon>Bacteria</taxon>
        <taxon>Bacillati</taxon>
        <taxon>Actinomycetota</taxon>
        <taxon>Actinomycetes</taxon>
        <taxon>Kitasatosporales</taxon>
        <taxon>Streptomycetaceae</taxon>
        <taxon>Streptomyces</taxon>
    </lineage>
</organism>
<keyword evidence="3" id="KW-1185">Reference proteome</keyword>
<evidence type="ECO:0000256" key="1">
    <source>
        <dbReference type="SAM" id="MobiDB-lite"/>
    </source>
</evidence>
<reference evidence="3" key="1">
    <citation type="journal article" date="2019" name="Int. J. Syst. Evol. Microbiol.">
        <title>The Global Catalogue of Microorganisms (GCM) 10K type strain sequencing project: providing services to taxonomists for standard genome sequencing and annotation.</title>
        <authorList>
            <consortium name="The Broad Institute Genomics Platform"/>
            <consortium name="The Broad Institute Genome Sequencing Center for Infectious Disease"/>
            <person name="Wu L."/>
            <person name="Ma J."/>
        </authorList>
    </citation>
    <scope>NUCLEOTIDE SEQUENCE [LARGE SCALE GENOMIC DNA]</scope>
    <source>
        <strain evidence="3">JCM 10673</strain>
    </source>
</reference>
<comment type="caution">
    <text evidence="2">The sequence shown here is derived from an EMBL/GenBank/DDBJ whole genome shotgun (WGS) entry which is preliminary data.</text>
</comment>
<accession>A0ABP3ZGP2</accession>
<dbReference type="Gene3D" id="3.30.450.20">
    <property type="entry name" value="PAS domain"/>
    <property type="match status" value="1"/>
</dbReference>
<dbReference type="Proteomes" id="UP001501005">
    <property type="component" value="Unassembled WGS sequence"/>
</dbReference>
<evidence type="ECO:0000313" key="2">
    <source>
        <dbReference type="EMBL" id="GAA0921744.1"/>
    </source>
</evidence>
<feature type="compositionally biased region" description="Basic and acidic residues" evidence="1">
    <location>
        <begin position="31"/>
        <end position="48"/>
    </location>
</feature>
<dbReference type="EMBL" id="BAAAHG010000037">
    <property type="protein sequence ID" value="GAA0921744.1"/>
    <property type="molecule type" value="Genomic_DNA"/>
</dbReference>